<dbReference type="STRING" id="74649.A0A2P6RB64"/>
<dbReference type="AlphaFoldDB" id="A0A2P6RB64"/>
<organism evidence="3 4">
    <name type="scientific">Rosa chinensis</name>
    <name type="common">China rose</name>
    <dbReference type="NCBI Taxonomy" id="74649"/>
    <lineage>
        <taxon>Eukaryota</taxon>
        <taxon>Viridiplantae</taxon>
        <taxon>Streptophyta</taxon>
        <taxon>Embryophyta</taxon>
        <taxon>Tracheophyta</taxon>
        <taxon>Spermatophyta</taxon>
        <taxon>Magnoliopsida</taxon>
        <taxon>eudicotyledons</taxon>
        <taxon>Gunneridae</taxon>
        <taxon>Pentapetalae</taxon>
        <taxon>rosids</taxon>
        <taxon>fabids</taxon>
        <taxon>Rosales</taxon>
        <taxon>Rosaceae</taxon>
        <taxon>Rosoideae</taxon>
        <taxon>Rosoideae incertae sedis</taxon>
        <taxon>Rosa</taxon>
    </lineage>
</organism>
<evidence type="ECO:0000313" key="4">
    <source>
        <dbReference type="Proteomes" id="UP000238479"/>
    </source>
</evidence>
<dbReference type="Pfam" id="PF07885">
    <property type="entry name" value="Ion_trans_2"/>
    <property type="match status" value="1"/>
</dbReference>
<dbReference type="SUPFAM" id="SSF81324">
    <property type="entry name" value="Voltage-gated potassium channels"/>
    <property type="match status" value="1"/>
</dbReference>
<dbReference type="Gramene" id="PRQ43675">
    <property type="protein sequence ID" value="PRQ43675"/>
    <property type="gene ID" value="RchiOBHm_Chr3g0470991"/>
</dbReference>
<dbReference type="InterPro" id="IPR013099">
    <property type="entry name" value="K_chnl_dom"/>
</dbReference>
<evidence type="ECO:0000313" key="3">
    <source>
        <dbReference type="EMBL" id="PRQ43675.1"/>
    </source>
</evidence>
<gene>
    <name evidence="3" type="ORF">RchiOBHm_Chr3g0470991</name>
</gene>
<dbReference type="EMBL" id="PDCK01000041">
    <property type="protein sequence ID" value="PRQ43675.1"/>
    <property type="molecule type" value="Genomic_DNA"/>
</dbReference>
<comment type="caution">
    <text evidence="3">The sequence shown here is derived from an EMBL/GenBank/DDBJ whole genome shotgun (WGS) entry which is preliminary data.</text>
</comment>
<feature type="domain" description="Potassium channel" evidence="2">
    <location>
        <begin position="5"/>
        <end position="53"/>
    </location>
</feature>
<dbReference type="Gene3D" id="1.10.287.70">
    <property type="match status" value="1"/>
</dbReference>
<keyword evidence="4" id="KW-1185">Reference proteome</keyword>
<proteinExistence type="predicted"/>
<dbReference type="GO" id="GO:0034220">
    <property type="term" value="P:monoatomic ion transmembrane transport"/>
    <property type="evidence" value="ECO:0007669"/>
    <property type="project" value="UniProtKB-KW"/>
</dbReference>
<evidence type="ECO:0000259" key="2">
    <source>
        <dbReference type="Pfam" id="PF07885"/>
    </source>
</evidence>
<keyword evidence="3" id="KW-0406">Ion transport</keyword>
<protein>
    <submittedName>
        <fullName evidence="3">Putative potassium channel domain-containing protein</fullName>
    </submittedName>
</protein>
<feature type="transmembrane region" description="Helical" evidence="1">
    <location>
        <begin position="6"/>
        <end position="26"/>
    </location>
</feature>
<feature type="transmembrane region" description="Helical" evidence="1">
    <location>
        <begin position="33"/>
        <end position="53"/>
    </location>
</feature>
<keyword evidence="3" id="KW-0407">Ion channel</keyword>
<keyword evidence="1" id="KW-0812">Transmembrane</keyword>
<keyword evidence="3" id="KW-0813">Transport</keyword>
<reference evidence="3 4" key="1">
    <citation type="journal article" date="2018" name="Nat. Genet.">
        <title>The Rosa genome provides new insights in the design of modern roses.</title>
        <authorList>
            <person name="Bendahmane M."/>
        </authorList>
    </citation>
    <scope>NUCLEOTIDE SEQUENCE [LARGE SCALE GENOMIC DNA]</scope>
    <source>
        <strain evidence="4">cv. Old Blush</strain>
    </source>
</reference>
<evidence type="ECO:0000256" key="1">
    <source>
        <dbReference type="SAM" id="Phobius"/>
    </source>
</evidence>
<dbReference type="Proteomes" id="UP000238479">
    <property type="component" value="Chromosome 3"/>
</dbReference>
<keyword evidence="1" id="KW-1133">Transmembrane helix</keyword>
<sequence length="96" mass="10712">MDGNGVNTVYFSVLSLYIIGYGDFSFKATPGKLFALFWLPLGTLIVCRAASYLRAQRHRICVVCVRKNMNTKSTVEAQPKIASGHQFENGTHVETR</sequence>
<keyword evidence="1" id="KW-0472">Membrane</keyword>
<name>A0A2P6RB64_ROSCH</name>
<accession>A0A2P6RB64</accession>